<evidence type="ECO:0000313" key="1">
    <source>
        <dbReference type="EMBL" id="UUO65644.1"/>
    </source>
</evidence>
<proteinExistence type="predicted"/>
<dbReference type="Proteomes" id="UP001058872">
    <property type="component" value="Chromosome"/>
</dbReference>
<sequence length="74" mass="7719">MPAECPFGVAIYLPTANLSSGGGNGTSTSCTKIISATPLRVASNSACTQWSFISRCGWILRCDSAPLSCSTKSW</sequence>
<accession>A0AAE9N9D3</accession>
<protein>
    <submittedName>
        <fullName evidence="1">Uncharacterized protein</fullName>
    </submittedName>
</protein>
<gene>
    <name evidence="1" type="ORF">DCM83_10860</name>
</gene>
<name>A0AAE9N9D3_9BRAD</name>
<dbReference type="EMBL" id="CP028989">
    <property type="protein sequence ID" value="UUO65644.1"/>
    <property type="molecule type" value="Genomic_DNA"/>
</dbReference>
<evidence type="ECO:0000313" key="2">
    <source>
        <dbReference type="Proteomes" id="UP001058872"/>
    </source>
</evidence>
<dbReference type="AlphaFoldDB" id="A0AAE9N9D3"/>
<reference evidence="1" key="1">
    <citation type="submission" date="2018-04" db="EMBL/GenBank/DDBJ databases">
        <title>Genomes of Endosymbiotic and Endophytic Bradyrhizobium Publication status.</title>
        <authorList>
            <person name="Guha S."/>
            <person name="Jorrin B."/>
            <person name="Sarkar M."/>
            <person name="Poole P.S."/>
            <person name="DasGupta M."/>
        </authorList>
    </citation>
    <scope>NUCLEOTIDE SEQUENCE</scope>
    <source>
        <strain evidence="1">WBOS16</strain>
    </source>
</reference>
<organism evidence="1 2">
    <name type="scientific">Bradyrhizobium betae</name>
    <dbReference type="NCBI Taxonomy" id="244734"/>
    <lineage>
        <taxon>Bacteria</taxon>
        <taxon>Pseudomonadati</taxon>
        <taxon>Pseudomonadota</taxon>
        <taxon>Alphaproteobacteria</taxon>
        <taxon>Hyphomicrobiales</taxon>
        <taxon>Nitrobacteraceae</taxon>
        <taxon>Bradyrhizobium</taxon>
    </lineage>
</organism>